<reference evidence="1" key="1">
    <citation type="submission" date="2021-02" db="EMBL/GenBank/DDBJ databases">
        <authorList>
            <person name="Nowell W R."/>
        </authorList>
    </citation>
    <scope>NUCLEOTIDE SEQUENCE</scope>
</reference>
<organism evidence="1 3">
    <name type="scientific">Didymodactylos carnosus</name>
    <dbReference type="NCBI Taxonomy" id="1234261"/>
    <lineage>
        <taxon>Eukaryota</taxon>
        <taxon>Metazoa</taxon>
        <taxon>Spiralia</taxon>
        <taxon>Gnathifera</taxon>
        <taxon>Rotifera</taxon>
        <taxon>Eurotatoria</taxon>
        <taxon>Bdelloidea</taxon>
        <taxon>Philodinida</taxon>
        <taxon>Philodinidae</taxon>
        <taxon>Didymodactylos</taxon>
    </lineage>
</organism>
<gene>
    <name evidence="1" type="ORF">OVA965_LOCUS32327</name>
    <name evidence="2" type="ORF">TMI583_LOCUS33185</name>
</gene>
<sequence length="149" mass="16740">MAGNSPIITNDPLIGNIVEITIMDGETNKNEISSAILPIQLDVNINWTFKQLIKEALKEKSRYLKDAKAIENKTIEKLKSTKKCLYYNNEMIGYKNAIVYTYPVKAVIGELVKSQTSLYILLIPATQLSPSSKYSESSLRAEEDISDYS</sequence>
<evidence type="ECO:0000313" key="1">
    <source>
        <dbReference type="EMBL" id="CAF1385722.1"/>
    </source>
</evidence>
<dbReference type="AlphaFoldDB" id="A0A8S2F967"/>
<name>A0A8S2F967_9BILA</name>
<dbReference type="Proteomes" id="UP000677228">
    <property type="component" value="Unassembled WGS sequence"/>
</dbReference>
<protein>
    <submittedName>
        <fullName evidence="1">Uncharacterized protein</fullName>
    </submittedName>
</protein>
<dbReference type="EMBL" id="CAJOBA010046788">
    <property type="protein sequence ID" value="CAF4193789.1"/>
    <property type="molecule type" value="Genomic_DNA"/>
</dbReference>
<evidence type="ECO:0000313" key="2">
    <source>
        <dbReference type="EMBL" id="CAF4193789.1"/>
    </source>
</evidence>
<evidence type="ECO:0000313" key="3">
    <source>
        <dbReference type="Proteomes" id="UP000677228"/>
    </source>
</evidence>
<feature type="non-terminal residue" evidence="1">
    <location>
        <position position="1"/>
    </location>
</feature>
<accession>A0A8S2F967</accession>
<dbReference type="Proteomes" id="UP000682733">
    <property type="component" value="Unassembled WGS sequence"/>
</dbReference>
<proteinExistence type="predicted"/>
<comment type="caution">
    <text evidence="1">The sequence shown here is derived from an EMBL/GenBank/DDBJ whole genome shotgun (WGS) entry which is preliminary data.</text>
</comment>
<dbReference type="EMBL" id="CAJNOK010025088">
    <property type="protein sequence ID" value="CAF1385722.1"/>
    <property type="molecule type" value="Genomic_DNA"/>
</dbReference>